<evidence type="ECO:0000256" key="1">
    <source>
        <dbReference type="ARBA" id="ARBA00004448"/>
    </source>
</evidence>
<evidence type="ECO:0000313" key="12">
    <source>
        <dbReference type="EMBL" id="PIK58229.1"/>
    </source>
</evidence>
<evidence type="ECO:0000256" key="5">
    <source>
        <dbReference type="ARBA" id="ARBA00022737"/>
    </source>
</evidence>
<keyword evidence="8" id="KW-0496">Mitochondrion</keyword>
<comment type="similarity">
    <text evidence="2 11">Belongs to the mitochondrial carrier (TC 2.A.29) family.</text>
</comment>
<evidence type="ECO:0000256" key="9">
    <source>
        <dbReference type="ARBA" id="ARBA00023136"/>
    </source>
</evidence>
<dbReference type="STRING" id="307972.A0A2G8LD87"/>
<keyword evidence="5" id="KW-0677">Repeat</keyword>
<keyword evidence="9 10" id="KW-0472">Membrane</keyword>
<dbReference type="SUPFAM" id="SSF103506">
    <property type="entry name" value="Mitochondrial carrier"/>
    <property type="match status" value="1"/>
</dbReference>
<dbReference type="Pfam" id="PF00153">
    <property type="entry name" value="Mito_carr"/>
    <property type="match status" value="3"/>
</dbReference>
<evidence type="ECO:0000313" key="13">
    <source>
        <dbReference type="Proteomes" id="UP000230750"/>
    </source>
</evidence>
<comment type="caution">
    <text evidence="12">The sequence shown here is derived from an EMBL/GenBank/DDBJ whole genome shotgun (WGS) entry which is preliminary data.</text>
</comment>
<dbReference type="Gene3D" id="1.50.40.10">
    <property type="entry name" value="Mitochondrial carrier domain"/>
    <property type="match status" value="1"/>
</dbReference>
<keyword evidence="7" id="KW-1133">Transmembrane helix</keyword>
<keyword evidence="13" id="KW-1185">Reference proteome</keyword>
<proteinExistence type="inferred from homology"/>
<evidence type="ECO:0000256" key="7">
    <source>
        <dbReference type="ARBA" id="ARBA00022989"/>
    </source>
</evidence>
<dbReference type="PANTHER" id="PTHR45928">
    <property type="entry name" value="RE38146P"/>
    <property type="match status" value="1"/>
</dbReference>
<feature type="repeat" description="Solcar" evidence="10">
    <location>
        <begin position="10"/>
        <end position="99"/>
    </location>
</feature>
<keyword evidence="4 10" id="KW-0812">Transmembrane</keyword>
<dbReference type="OrthoDB" id="6703404at2759"/>
<organism evidence="12 13">
    <name type="scientific">Stichopus japonicus</name>
    <name type="common">Sea cucumber</name>
    <dbReference type="NCBI Taxonomy" id="307972"/>
    <lineage>
        <taxon>Eukaryota</taxon>
        <taxon>Metazoa</taxon>
        <taxon>Echinodermata</taxon>
        <taxon>Eleutherozoa</taxon>
        <taxon>Echinozoa</taxon>
        <taxon>Holothuroidea</taxon>
        <taxon>Aspidochirotacea</taxon>
        <taxon>Aspidochirotida</taxon>
        <taxon>Stichopodidae</taxon>
        <taxon>Apostichopus</taxon>
    </lineage>
</organism>
<evidence type="ECO:0000256" key="8">
    <source>
        <dbReference type="ARBA" id="ARBA00023128"/>
    </source>
</evidence>
<evidence type="ECO:0000256" key="3">
    <source>
        <dbReference type="ARBA" id="ARBA00022448"/>
    </source>
</evidence>
<keyword evidence="3 11" id="KW-0813">Transport</keyword>
<dbReference type="PANTHER" id="PTHR45928:SF1">
    <property type="entry name" value="RE38146P"/>
    <property type="match status" value="1"/>
</dbReference>
<evidence type="ECO:0000256" key="4">
    <source>
        <dbReference type="ARBA" id="ARBA00022692"/>
    </source>
</evidence>
<dbReference type="InterPro" id="IPR023395">
    <property type="entry name" value="MCP_dom_sf"/>
</dbReference>
<keyword evidence="6" id="KW-0999">Mitochondrion inner membrane</keyword>
<accession>A0A2G8LD87</accession>
<dbReference type="EMBL" id="MRZV01000119">
    <property type="protein sequence ID" value="PIK58229.1"/>
    <property type="molecule type" value="Genomic_DNA"/>
</dbReference>
<dbReference type="GO" id="GO:0005743">
    <property type="term" value="C:mitochondrial inner membrane"/>
    <property type="evidence" value="ECO:0007669"/>
    <property type="project" value="UniProtKB-SubCell"/>
</dbReference>
<dbReference type="InterPro" id="IPR018108">
    <property type="entry name" value="MCP_transmembrane"/>
</dbReference>
<reference evidence="12 13" key="1">
    <citation type="journal article" date="2017" name="PLoS Biol.">
        <title>The sea cucumber genome provides insights into morphological evolution and visceral regeneration.</title>
        <authorList>
            <person name="Zhang X."/>
            <person name="Sun L."/>
            <person name="Yuan J."/>
            <person name="Sun Y."/>
            <person name="Gao Y."/>
            <person name="Zhang L."/>
            <person name="Li S."/>
            <person name="Dai H."/>
            <person name="Hamel J.F."/>
            <person name="Liu C."/>
            <person name="Yu Y."/>
            <person name="Liu S."/>
            <person name="Lin W."/>
            <person name="Guo K."/>
            <person name="Jin S."/>
            <person name="Xu P."/>
            <person name="Storey K.B."/>
            <person name="Huan P."/>
            <person name="Zhang T."/>
            <person name="Zhou Y."/>
            <person name="Zhang J."/>
            <person name="Lin C."/>
            <person name="Li X."/>
            <person name="Xing L."/>
            <person name="Huo D."/>
            <person name="Sun M."/>
            <person name="Wang L."/>
            <person name="Mercier A."/>
            <person name="Li F."/>
            <person name="Yang H."/>
            <person name="Xiang J."/>
        </authorList>
    </citation>
    <scope>NUCLEOTIDE SEQUENCE [LARGE SCALE GENOMIC DNA]</scope>
    <source>
        <strain evidence="12">Shaxun</strain>
        <tissue evidence="12">Muscle</tissue>
    </source>
</reference>
<dbReference type="AlphaFoldDB" id="A0A2G8LD87"/>
<protein>
    <submittedName>
        <fullName evidence="12">Putative solute carrier family 25 member 35</fullName>
    </submittedName>
</protein>
<dbReference type="PROSITE" id="PS50920">
    <property type="entry name" value="SOLCAR"/>
    <property type="match status" value="2"/>
</dbReference>
<dbReference type="InterPro" id="IPR051508">
    <property type="entry name" value="Mito_Carrier_Antiporter"/>
</dbReference>
<name>A0A2G8LD87_STIJA</name>
<gene>
    <name evidence="12" type="ORF">BSL78_04880</name>
</gene>
<evidence type="ECO:0000256" key="2">
    <source>
        <dbReference type="ARBA" id="ARBA00006375"/>
    </source>
</evidence>
<sequence>MAGTNTINLSEYFLGGLGACGACLFTNPLEVVKTRMQLQGELRSRGSYSRHYRNVFHAFFTIGKVDGLRALQKGLIPGLWYQLFMNGVRLGTYKTLVNFGMTKNSEGEVSLPKSVAAGAFSGCVGAVFGSPFYLIKTHLQALADQRIAVGHQHQHSGMIQAFRGIISRRVSEDFGGVQLVPWQGSQWVCSPAVHIFKMQRHCRTVTGDQTTSETKVKRSKIFSPGSILIPLVASMVGGVAVVCCMTPFDVISTRLYNQGVDAKGRGLYYSGVADCFWKILNKEGPFGFYKGWSASWFRLAPHTVLSLVCWDQLRALHRSYKT</sequence>
<feature type="repeat" description="Solcar" evidence="10">
    <location>
        <begin position="225"/>
        <end position="316"/>
    </location>
</feature>
<dbReference type="Proteomes" id="UP000230750">
    <property type="component" value="Unassembled WGS sequence"/>
</dbReference>
<evidence type="ECO:0000256" key="11">
    <source>
        <dbReference type="RuleBase" id="RU000488"/>
    </source>
</evidence>
<evidence type="ECO:0000256" key="6">
    <source>
        <dbReference type="ARBA" id="ARBA00022792"/>
    </source>
</evidence>
<comment type="subcellular location">
    <subcellularLocation>
        <location evidence="1">Mitochondrion inner membrane</location>
        <topology evidence="1">Multi-pass membrane protein</topology>
    </subcellularLocation>
</comment>
<evidence type="ECO:0000256" key="10">
    <source>
        <dbReference type="PROSITE-ProRule" id="PRU00282"/>
    </source>
</evidence>